<evidence type="ECO:0000313" key="13">
    <source>
        <dbReference type="Proteomes" id="UP000015462"/>
    </source>
</evidence>
<dbReference type="AlphaFoldDB" id="A0AB33Z512"/>
<dbReference type="PANTHER" id="PTHR37839">
    <property type="entry name" value="NA(+)-TRANSLOCATING NADH-QUINONE REDUCTASE SUBUNIT A"/>
    <property type="match status" value="1"/>
</dbReference>
<evidence type="ECO:0000259" key="10">
    <source>
        <dbReference type="Pfam" id="PF11973"/>
    </source>
</evidence>
<evidence type="ECO:0000313" key="12">
    <source>
        <dbReference type="EMBL" id="EPD14297.1"/>
    </source>
</evidence>
<dbReference type="NCBIfam" id="NF003759">
    <property type="entry name" value="PRK05352.1-2"/>
    <property type="match status" value="1"/>
</dbReference>
<reference evidence="12 13" key="1">
    <citation type="journal article" date="2013" name="Genome Announc.">
        <title>Genome Sequence of the Pyrene- and Fluoranthene-Degrading Bacterium Cycloclasticus sp. Strain PY97M.</title>
        <authorList>
            <person name="Cui Z."/>
            <person name="Xu G."/>
            <person name="Li Q."/>
            <person name="Gao W."/>
            <person name="Zheng L."/>
        </authorList>
    </citation>
    <scope>NUCLEOTIDE SEQUENCE [LARGE SCALE GENOMIC DNA]</scope>
    <source>
        <strain evidence="12 13">PY97M</strain>
    </source>
</reference>
<evidence type="ECO:0000256" key="1">
    <source>
        <dbReference type="ARBA" id="ARBA00022448"/>
    </source>
</evidence>
<dbReference type="NCBIfam" id="TIGR01936">
    <property type="entry name" value="nqrA"/>
    <property type="match status" value="1"/>
</dbReference>
<comment type="subunit">
    <text evidence="8">Composed of six subunits; NqrA, NqrB, NqrC, NqrD, NqrE and NqrF.</text>
</comment>
<comment type="caution">
    <text evidence="12">The sequence shown here is derived from an EMBL/GenBank/DDBJ whole genome shotgun (WGS) entry which is preliminary data.</text>
</comment>
<dbReference type="EC" id="7.2.1.1" evidence="8"/>
<proteinExistence type="inferred from homology"/>
<feature type="domain" description="NqrA second alpha/beta" evidence="11">
    <location>
        <begin position="116"/>
        <end position="256"/>
    </location>
</feature>
<accession>A0AB33Z512</accession>
<dbReference type="InterPro" id="IPR056147">
    <property type="entry name" value="NQRA_N"/>
</dbReference>
<dbReference type="GO" id="GO:0006814">
    <property type="term" value="P:sodium ion transport"/>
    <property type="evidence" value="ECO:0007669"/>
    <property type="project" value="UniProtKB-UniRule"/>
</dbReference>
<dbReference type="Pfam" id="PF05896">
    <property type="entry name" value="NQRA_N"/>
    <property type="match status" value="1"/>
</dbReference>
<keyword evidence="6 8" id="KW-0830">Ubiquinone</keyword>
<keyword evidence="13" id="KW-1185">Reference proteome</keyword>
<evidence type="ECO:0000256" key="8">
    <source>
        <dbReference type="HAMAP-Rule" id="MF_00425"/>
    </source>
</evidence>
<dbReference type="Proteomes" id="UP000015462">
    <property type="component" value="Unassembled WGS sequence"/>
</dbReference>
<dbReference type="Pfam" id="PF24836">
    <property type="entry name" value="NQRA_2nd"/>
    <property type="match status" value="1"/>
</dbReference>
<keyword evidence="5 8" id="KW-0406">Ion transport</keyword>
<feature type="domain" description="NqrA N-terminal barrel-sandwich hybrid" evidence="9">
    <location>
        <begin position="5"/>
        <end position="97"/>
    </location>
</feature>
<keyword evidence="2 8" id="KW-1278">Translocase</keyword>
<comment type="function">
    <text evidence="8">NQR complex catalyzes the reduction of ubiquinone-1 to ubiquinol by two successive reactions, coupled with the transport of Na(+) ions from the cytoplasm to the periplasm. NqrA to NqrE are probably involved in the second step, the conversion of ubisemiquinone to ubiquinol.</text>
</comment>
<dbReference type="Pfam" id="PF11973">
    <property type="entry name" value="NQRA_SLBB"/>
    <property type="match status" value="1"/>
</dbReference>
<dbReference type="EMBL" id="ASHL01000001">
    <property type="protein sequence ID" value="EPD14297.1"/>
    <property type="molecule type" value="Genomic_DNA"/>
</dbReference>
<evidence type="ECO:0000256" key="5">
    <source>
        <dbReference type="ARBA" id="ARBA00023065"/>
    </source>
</evidence>
<evidence type="ECO:0000256" key="6">
    <source>
        <dbReference type="ARBA" id="ARBA00023075"/>
    </source>
</evidence>
<evidence type="ECO:0000256" key="2">
    <source>
        <dbReference type="ARBA" id="ARBA00022967"/>
    </source>
</evidence>
<dbReference type="PANTHER" id="PTHR37839:SF1">
    <property type="entry name" value="NA(+)-TRANSLOCATING NADH-QUINONE REDUCTASE SUBUNIT A"/>
    <property type="match status" value="1"/>
</dbReference>
<keyword evidence="4 8" id="KW-0915">Sodium</keyword>
<sequence length="447" mass="48461">MNYFKIKEGLDLPIKGAPSQVISEGNQVSSVAVFGEDYIDMKPTMLVKEGDRVKLGQILFTDKKTEGVSFTSPGCGVVKSINRGAKRVLRTVVIELDGDDQVEFTKYSSEKLASLDAVDVVKNLTESGLWTAFRTRPFSKVPAPATRPVAIHVSVMDTNPLAADPSVVIAEDADAFKDGLTVISRLTEGKVYVSKAVDADIAVPDVVEVAEFSGPHPAGLSGTHIHFIDPVHSKKIAWTIGYQDVIAIGKLFTSGLLNVERVISLAGPKVLKPRLIKTRLGANTEELVRKEIETGNVRIISGSVLSGRKANNWASYLGRYHVQLSVLQEGRERQLLGWLNPAGEKFSFTNALLSSFNRKKKMAMDTSAHGSPRAMVPIGVYEGVMPLDILPTQLLRALVVMDVDAAESLGALELDEEDLALCSFVDSGKHDFGKALRANLAHIEKEG</sequence>
<feature type="domain" description="Na(+)-translocating NADH-quinone reductase subunit A C-terminal" evidence="10">
    <location>
        <begin position="262"/>
        <end position="310"/>
    </location>
</feature>
<dbReference type="HAMAP" id="MF_00425">
    <property type="entry name" value="NqrA"/>
    <property type="match status" value="1"/>
</dbReference>
<keyword evidence="3 8" id="KW-0520">NAD</keyword>
<dbReference type="InterPro" id="IPR056148">
    <property type="entry name" value="NQRA_2nd"/>
</dbReference>
<organism evidence="12 13">
    <name type="scientific">Cycloclasticus pugetii</name>
    <dbReference type="NCBI Taxonomy" id="34068"/>
    <lineage>
        <taxon>Bacteria</taxon>
        <taxon>Pseudomonadati</taxon>
        <taxon>Pseudomonadota</taxon>
        <taxon>Gammaproteobacteria</taxon>
        <taxon>Thiotrichales</taxon>
        <taxon>Piscirickettsiaceae</taxon>
        <taxon>Cycloclasticus</taxon>
    </lineage>
</organism>
<comment type="similarity">
    <text evidence="8">Belongs to the NqrA family.</text>
</comment>
<evidence type="ECO:0000256" key="7">
    <source>
        <dbReference type="ARBA" id="ARBA00023201"/>
    </source>
</evidence>
<evidence type="ECO:0000256" key="3">
    <source>
        <dbReference type="ARBA" id="ARBA00023027"/>
    </source>
</evidence>
<comment type="catalytic activity">
    <reaction evidence="8">
        <text>a ubiquinone + n Na(+)(in) + NADH + H(+) = a ubiquinol + n Na(+)(out) + NAD(+)</text>
        <dbReference type="Rhea" id="RHEA:47748"/>
        <dbReference type="Rhea" id="RHEA-COMP:9565"/>
        <dbReference type="Rhea" id="RHEA-COMP:9566"/>
        <dbReference type="ChEBI" id="CHEBI:15378"/>
        <dbReference type="ChEBI" id="CHEBI:16389"/>
        <dbReference type="ChEBI" id="CHEBI:17976"/>
        <dbReference type="ChEBI" id="CHEBI:29101"/>
        <dbReference type="ChEBI" id="CHEBI:57540"/>
        <dbReference type="ChEBI" id="CHEBI:57945"/>
        <dbReference type="EC" id="7.2.1.1"/>
    </reaction>
</comment>
<dbReference type="RefSeq" id="WP_015005335.1">
    <property type="nucleotide sequence ID" value="NZ_FQZJ01000002.1"/>
</dbReference>
<evidence type="ECO:0000259" key="11">
    <source>
        <dbReference type="Pfam" id="PF24836"/>
    </source>
</evidence>
<protein>
    <recommendedName>
        <fullName evidence="8">Na(+)-translocating NADH-quinone reductase subunit A</fullName>
        <shortName evidence="8">Na(+)-NQR subunit A</shortName>
        <shortName evidence="8">Na(+)-translocating NQR subunit A</shortName>
        <ecNumber evidence="8">7.2.1.1</ecNumber>
    </recommendedName>
    <alternativeName>
        <fullName evidence="8">NQR complex subunit A</fullName>
    </alternativeName>
    <alternativeName>
        <fullName evidence="8">NQR-1 subunit A</fullName>
    </alternativeName>
</protein>
<keyword evidence="7 8" id="KW-0739">Sodium transport</keyword>
<evidence type="ECO:0000256" key="4">
    <source>
        <dbReference type="ARBA" id="ARBA00023053"/>
    </source>
</evidence>
<gene>
    <name evidence="8" type="primary">nqrA</name>
    <name evidence="12" type="ORF">L196_02330</name>
</gene>
<evidence type="ECO:0000259" key="9">
    <source>
        <dbReference type="Pfam" id="PF05896"/>
    </source>
</evidence>
<keyword evidence="1 8" id="KW-0813">Transport</keyword>
<dbReference type="InterPro" id="IPR008703">
    <property type="entry name" value="NqrA"/>
</dbReference>
<dbReference type="InterPro" id="IPR022615">
    <property type="entry name" value="NqrA_C_domain"/>
</dbReference>
<dbReference type="GO" id="GO:0016655">
    <property type="term" value="F:oxidoreductase activity, acting on NAD(P)H, quinone or similar compound as acceptor"/>
    <property type="evidence" value="ECO:0007669"/>
    <property type="project" value="UniProtKB-UniRule"/>
</dbReference>
<name>A0AB33Z512_9GAMM</name>